<dbReference type="EMBL" id="AP003616">
    <property type="protein sequence ID" value="BAD35489.1"/>
    <property type="molecule type" value="Genomic_DNA"/>
</dbReference>
<evidence type="ECO:0000313" key="2">
    <source>
        <dbReference type="EMBL" id="BAD35489.1"/>
    </source>
</evidence>
<dbReference type="Proteomes" id="UP000000763">
    <property type="component" value="Chromosome 6"/>
</dbReference>
<protein>
    <submittedName>
        <fullName evidence="2">Uncharacterized protein</fullName>
    </submittedName>
</protein>
<dbReference type="HOGENOM" id="CLU_2678358_0_0_1"/>
<feature type="region of interest" description="Disordered" evidence="1">
    <location>
        <begin position="100"/>
        <end position="149"/>
    </location>
</feature>
<organism evidence="2 3">
    <name type="scientific">Oryza sativa subsp. japonica</name>
    <name type="common">Rice</name>
    <dbReference type="NCBI Taxonomy" id="39947"/>
    <lineage>
        <taxon>Eukaryota</taxon>
        <taxon>Viridiplantae</taxon>
        <taxon>Streptophyta</taxon>
        <taxon>Embryophyta</taxon>
        <taxon>Tracheophyta</taxon>
        <taxon>Spermatophyta</taxon>
        <taxon>Magnoliopsida</taxon>
        <taxon>Liliopsida</taxon>
        <taxon>Poales</taxon>
        <taxon>Poaceae</taxon>
        <taxon>BOP clade</taxon>
        <taxon>Oryzoideae</taxon>
        <taxon>Oryzeae</taxon>
        <taxon>Oryzinae</taxon>
        <taxon>Oryza</taxon>
        <taxon>Oryza sativa</taxon>
    </lineage>
</organism>
<evidence type="ECO:0000313" key="3">
    <source>
        <dbReference type="Proteomes" id="UP000000763"/>
    </source>
</evidence>
<gene>
    <name evidence="2" type="primary">P0490F09.24</name>
</gene>
<proteinExistence type="predicted"/>
<name>Q69XG8_ORYSJ</name>
<accession>Q69XG8</accession>
<feature type="compositionally biased region" description="Gly residues" evidence="1">
    <location>
        <begin position="52"/>
        <end position="62"/>
    </location>
</feature>
<reference evidence="3" key="1">
    <citation type="journal article" date="2005" name="Nature">
        <title>The map-based sequence of the rice genome.</title>
        <authorList>
            <consortium name="International rice genome sequencing project (IRGSP)"/>
            <person name="Matsumoto T."/>
            <person name="Wu J."/>
            <person name="Kanamori H."/>
            <person name="Katayose Y."/>
            <person name="Fujisawa M."/>
            <person name="Namiki N."/>
            <person name="Mizuno H."/>
            <person name="Yamamoto K."/>
            <person name="Antonio B.A."/>
            <person name="Baba T."/>
            <person name="Sakata K."/>
            <person name="Nagamura Y."/>
            <person name="Aoki H."/>
            <person name="Arikawa K."/>
            <person name="Arita K."/>
            <person name="Bito T."/>
            <person name="Chiden Y."/>
            <person name="Fujitsuka N."/>
            <person name="Fukunaka R."/>
            <person name="Hamada M."/>
            <person name="Harada C."/>
            <person name="Hayashi A."/>
            <person name="Hijishita S."/>
            <person name="Honda M."/>
            <person name="Hosokawa S."/>
            <person name="Ichikawa Y."/>
            <person name="Idonuma A."/>
            <person name="Iijima M."/>
            <person name="Ikeda M."/>
            <person name="Ikeno M."/>
            <person name="Ito K."/>
            <person name="Ito S."/>
            <person name="Ito T."/>
            <person name="Ito Y."/>
            <person name="Ito Y."/>
            <person name="Iwabuchi A."/>
            <person name="Kamiya K."/>
            <person name="Karasawa W."/>
            <person name="Kurita K."/>
            <person name="Katagiri S."/>
            <person name="Kikuta A."/>
            <person name="Kobayashi H."/>
            <person name="Kobayashi N."/>
            <person name="Machita K."/>
            <person name="Maehara T."/>
            <person name="Masukawa M."/>
            <person name="Mizubayashi T."/>
            <person name="Mukai Y."/>
            <person name="Nagasaki H."/>
            <person name="Nagata Y."/>
            <person name="Naito S."/>
            <person name="Nakashima M."/>
            <person name="Nakama Y."/>
            <person name="Nakamichi Y."/>
            <person name="Nakamura M."/>
            <person name="Meguro A."/>
            <person name="Negishi M."/>
            <person name="Ohta I."/>
            <person name="Ohta T."/>
            <person name="Okamoto M."/>
            <person name="Ono N."/>
            <person name="Saji S."/>
            <person name="Sakaguchi M."/>
            <person name="Sakai K."/>
            <person name="Shibata M."/>
            <person name="Shimokawa T."/>
            <person name="Song J."/>
            <person name="Takazaki Y."/>
            <person name="Terasawa K."/>
            <person name="Tsugane M."/>
            <person name="Tsuji K."/>
            <person name="Ueda S."/>
            <person name="Waki K."/>
            <person name="Yamagata H."/>
            <person name="Yamamoto M."/>
            <person name="Yamamoto S."/>
            <person name="Yamane H."/>
            <person name="Yoshiki S."/>
            <person name="Yoshihara R."/>
            <person name="Yukawa K."/>
            <person name="Zhong H."/>
            <person name="Yano M."/>
            <person name="Yuan Q."/>
            <person name="Ouyang S."/>
            <person name="Liu J."/>
            <person name="Jones K.M."/>
            <person name="Gansberger K."/>
            <person name="Moffat K."/>
            <person name="Hill J."/>
            <person name="Bera J."/>
            <person name="Fadrosh D."/>
            <person name="Jin S."/>
            <person name="Johri S."/>
            <person name="Kim M."/>
            <person name="Overton L."/>
            <person name="Reardon M."/>
            <person name="Tsitrin T."/>
            <person name="Vuong H."/>
            <person name="Weaver B."/>
            <person name="Ciecko A."/>
            <person name="Tallon L."/>
            <person name="Jackson J."/>
            <person name="Pai G."/>
            <person name="Aken S.V."/>
            <person name="Utterback T."/>
            <person name="Reidmuller S."/>
            <person name="Feldblyum T."/>
            <person name="Hsiao J."/>
            <person name="Zismann V."/>
            <person name="Iobst S."/>
            <person name="de Vazeille A.R."/>
            <person name="Buell C.R."/>
            <person name="Ying K."/>
            <person name="Li Y."/>
            <person name="Lu T."/>
            <person name="Huang Y."/>
            <person name="Zhao Q."/>
            <person name="Feng Q."/>
            <person name="Zhang L."/>
            <person name="Zhu J."/>
            <person name="Weng Q."/>
            <person name="Mu J."/>
            <person name="Lu Y."/>
            <person name="Fan D."/>
            <person name="Liu Y."/>
            <person name="Guan J."/>
            <person name="Zhang Y."/>
            <person name="Yu S."/>
            <person name="Liu X."/>
            <person name="Zhang Y."/>
            <person name="Hong G."/>
            <person name="Han B."/>
            <person name="Choisne N."/>
            <person name="Demange N."/>
            <person name="Orjeda G."/>
            <person name="Samain S."/>
            <person name="Cattolico L."/>
            <person name="Pelletier E."/>
            <person name="Couloux A."/>
            <person name="Segurens B."/>
            <person name="Wincker P."/>
            <person name="D'Hont A."/>
            <person name="Scarpelli C."/>
            <person name="Weissenbach J."/>
            <person name="Salanoubat M."/>
            <person name="Quetier F."/>
            <person name="Yu Y."/>
            <person name="Kim H.R."/>
            <person name="Rambo T."/>
            <person name="Currie J."/>
            <person name="Collura K."/>
            <person name="Luo M."/>
            <person name="Yang T."/>
            <person name="Ammiraju J.S.S."/>
            <person name="Engler F."/>
            <person name="Soderlund C."/>
            <person name="Wing R.A."/>
            <person name="Palmer L.E."/>
            <person name="de la Bastide M."/>
            <person name="Spiegel L."/>
            <person name="Nascimento L."/>
            <person name="Zutavern T."/>
            <person name="O'Shaughnessy A."/>
            <person name="Dike S."/>
            <person name="Dedhia N."/>
            <person name="Preston R."/>
            <person name="Balija V."/>
            <person name="McCombie W.R."/>
            <person name="Chow T."/>
            <person name="Chen H."/>
            <person name="Chung M."/>
            <person name="Chen C."/>
            <person name="Shaw J."/>
            <person name="Wu H."/>
            <person name="Hsiao K."/>
            <person name="Chao Y."/>
            <person name="Chu M."/>
            <person name="Cheng C."/>
            <person name="Hour A."/>
            <person name="Lee P."/>
            <person name="Lin S."/>
            <person name="Lin Y."/>
            <person name="Liou J."/>
            <person name="Liu S."/>
            <person name="Hsing Y."/>
            <person name="Raghuvanshi S."/>
            <person name="Mohanty A."/>
            <person name="Bharti A.K."/>
            <person name="Gaur A."/>
            <person name="Gupta V."/>
            <person name="Kumar D."/>
            <person name="Ravi V."/>
            <person name="Vij S."/>
            <person name="Kapur A."/>
            <person name="Khurana P."/>
            <person name="Khurana P."/>
            <person name="Khurana J.P."/>
            <person name="Tyagi A.K."/>
            <person name="Gaikwad K."/>
            <person name="Singh A."/>
            <person name="Dalal V."/>
            <person name="Srivastava S."/>
            <person name="Dixit A."/>
            <person name="Pal A.K."/>
            <person name="Ghazi I.A."/>
            <person name="Yadav M."/>
            <person name="Pandit A."/>
            <person name="Bhargava A."/>
            <person name="Sureshbabu K."/>
            <person name="Batra K."/>
            <person name="Sharma T.R."/>
            <person name="Mohapatra T."/>
            <person name="Singh N.K."/>
            <person name="Messing J."/>
            <person name="Nelson A.B."/>
            <person name="Fuks G."/>
            <person name="Kavchok S."/>
            <person name="Keizer G."/>
            <person name="Linton E."/>
            <person name="Llaca V."/>
            <person name="Song R."/>
            <person name="Tanyolac B."/>
            <person name="Young S."/>
            <person name="Ho-Il K."/>
            <person name="Hahn J.H."/>
            <person name="Sangsakoo G."/>
            <person name="Vanavichit A."/>
            <person name="de Mattos Luiz.A.T."/>
            <person name="Zimmer P.D."/>
            <person name="Malone G."/>
            <person name="Dellagostin O."/>
            <person name="de Oliveira A.C."/>
            <person name="Bevan M."/>
            <person name="Bancroft I."/>
            <person name="Minx P."/>
            <person name="Cordum H."/>
            <person name="Wilson R."/>
            <person name="Cheng Z."/>
            <person name="Jin W."/>
            <person name="Jiang J."/>
            <person name="Leong S.A."/>
            <person name="Iwama H."/>
            <person name="Gojobori T."/>
            <person name="Itoh T."/>
            <person name="Niimura Y."/>
            <person name="Fujii Y."/>
            <person name="Habara T."/>
            <person name="Sakai H."/>
            <person name="Sato Y."/>
            <person name="Wilson G."/>
            <person name="Kumar K."/>
            <person name="McCouch S."/>
            <person name="Juretic N."/>
            <person name="Hoen D."/>
            <person name="Wright S."/>
            <person name="Bruskiewich R."/>
            <person name="Bureau T."/>
            <person name="Miyao A."/>
            <person name="Hirochika H."/>
            <person name="Nishikawa T."/>
            <person name="Kadowaki K."/>
            <person name="Sugiura M."/>
            <person name="Burr B."/>
            <person name="Sasaki T."/>
        </authorList>
    </citation>
    <scope>NUCLEOTIDE SEQUENCE [LARGE SCALE GENOMIC DNA]</scope>
    <source>
        <strain evidence="3">cv. Nipponbare</strain>
    </source>
</reference>
<sequence>MAKQTTATTQVGVCVIDDSSILLLLLPSARAPRRRRRPSSGPSARSVQLRGLKGGGGGGGDTEGIVVARRGHPRGVSVTAPGCLPAAAAGFHGSSLARCGEYGGGGRKASGRGRQSFASTAGLVPSTRRRRRRRPTATTQPLQFAWAGE</sequence>
<reference evidence="3" key="2">
    <citation type="journal article" date="2008" name="Nucleic Acids Res.">
        <title>The rice annotation project database (RAP-DB): 2008 update.</title>
        <authorList>
            <consortium name="The rice annotation project (RAP)"/>
        </authorList>
    </citation>
    <scope>GENOME REANNOTATION</scope>
    <source>
        <strain evidence="3">cv. Nipponbare</strain>
    </source>
</reference>
<feature type="region of interest" description="Disordered" evidence="1">
    <location>
        <begin position="31"/>
        <end position="64"/>
    </location>
</feature>
<dbReference type="AlphaFoldDB" id="Q69XG8"/>
<evidence type="ECO:0000256" key="1">
    <source>
        <dbReference type="SAM" id="MobiDB-lite"/>
    </source>
</evidence>